<evidence type="ECO:0000313" key="2">
    <source>
        <dbReference type="Proteomes" id="UP000319716"/>
    </source>
</evidence>
<sequence>MLQNKLGIMNSVELARAEEKISKTKAIALFETGVLNRLTPGTLQR</sequence>
<dbReference type="AlphaFoldDB" id="A0A4Y1ZDE7"/>
<protein>
    <submittedName>
        <fullName evidence="1">Uncharacterized protein</fullName>
    </submittedName>
</protein>
<dbReference type="EMBL" id="BEXB01000015">
    <property type="protein sequence ID" value="GAY76618.1"/>
    <property type="molecule type" value="Genomic_DNA"/>
</dbReference>
<dbReference type="Proteomes" id="UP000319716">
    <property type="component" value="Unassembled WGS sequence"/>
</dbReference>
<reference evidence="1 2" key="1">
    <citation type="submission" date="2017-11" db="EMBL/GenBank/DDBJ databases">
        <title>Draft Genome Sequence of Sporolactobacillus inulinus NBRC 111894 Isolated from Koso, a Japanese Sugar-Vegetable Fermented Beverage.</title>
        <authorList>
            <person name="Chiou T.Y."/>
            <person name="Oshima K."/>
            <person name="Suda W."/>
            <person name="Hattori M."/>
            <person name="Takahashi T."/>
        </authorList>
    </citation>
    <scope>NUCLEOTIDE SEQUENCE [LARGE SCALE GENOMIC DNA]</scope>
    <source>
        <strain evidence="1 2">NBRC111894</strain>
    </source>
</reference>
<name>A0A4Y1ZDE7_9BACL</name>
<accession>A0A4Y1ZDE7</accession>
<proteinExistence type="predicted"/>
<gene>
    <name evidence="1" type="ORF">NBRC111894_2172</name>
</gene>
<evidence type="ECO:0000313" key="1">
    <source>
        <dbReference type="EMBL" id="GAY76618.1"/>
    </source>
</evidence>
<organism evidence="1 2">
    <name type="scientific">Sporolactobacillus inulinus</name>
    <dbReference type="NCBI Taxonomy" id="2078"/>
    <lineage>
        <taxon>Bacteria</taxon>
        <taxon>Bacillati</taxon>
        <taxon>Bacillota</taxon>
        <taxon>Bacilli</taxon>
        <taxon>Bacillales</taxon>
        <taxon>Sporolactobacillaceae</taxon>
        <taxon>Sporolactobacillus</taxon>
    </lineage>
</organism>
<comment type="caution">
    <text evidence="1">The sequence shown here is derived from an EMBL/GenBank/DDBJ whole genome shotgun (WGS) entry which is preliminary data.</text>
</comment>